<dbReference type="Proteomes" id="UP001328107">
    <property type="component" value="Unassembled WGS sequence"/>
</dbReference>
<evidence type="ECO:0000313" key="2">
    <source>
        <dbReference type="Proteomes" id="UP001328107"/>
    </source>
</evidence>
<accession>A0AAN4ZCV9</accession>
<gene>
    <name evidence="1" type="ORF">PMAYCL1PPCAC_05622</name>
</gene>
<proteinExistence type="predicted"/>
<dbReference type="AlphaFoldDB" id="A0AAN4ZCV9"/>
<evidence type="ECO:0000313" key="1">
    <source>
        <dbReference type="EMBL" id="GMR35427.1"/>
    </source>
</evidence>
<keyword evidence="2" id="KW-1185">Reference proteome</keyword>
<feature type="non-terminal residue" evidence="1">
    <location>
        <position position="74"/>
    </location>
</feature>
<comment type="caution">
    <text evidence="1">The sequence shown here is derived from an EMBL/GenBank/DDBJ whole genome shotgun (WGS) entry which is preliminary data.</text>
</comment>
<protein>
    <submittedName>
        <fullName evidence="1">Uncharacterized protein</fullName>
    </submittedName>
</protein>
<name>A0AAN4ZCV9_9BILA</name>
<feature type="non-terminal residue" evidence="1">
    <location>
        <position position="1"/>
    </location>
</feature>
<reference evidence="2" key="1">
    <citation type="submission" date="2022-10" db="EMBL/GenBank/DDBJ databases">
        <title>Genome assembly of Pristionchus species.</title>
        <authorList>
            <person name="Yoshida K."/>
            <person name="Sommer R.J."/>
        </authorList>
    </citation>
    <scope>NUCLEOTIDE SEQUENCE [LARGE SCALE GENOMIC DNA]</scope>
    <source>
        <strain evidence="2">RS5460</strain>
    </source>
</reference>
<dbReference type="EMBL" id="BTRK01000002">
    <property type="protein sequence ID" value="GMR35427.1"/>
    <property type="molecule type" value="Genomic_DNA"/>
</dbReference>
<sequence>TAGTIYYWRFDSPPHRLYVKSNEKEMHACLPDEKIECVGAHGNAVYFASKGKVYKAVFSPPTIVNVSYLRDQYE</sequence>
<organism evidence="1 2">
    <name type="scientific">Pristionchus mayeri</name>
    <dbReference type="NCBI Taxonomy" id="1317129"/>
    <lineage>
        <taxon>Eukaryota</taxon>
        <taxon>Metazoa</taxon>
        <taxon>Ecdysozoa</taxon>
        <taxon>Nematoda</taxon>
        <taxon>Chromadorea</taxon>
        <taxon>Rhabditida</taxon>
        <taxon>Rhabditina</taxon>
        <taxon>Diplogasteromorpha</taxon>
        <taxon>Diplogasteroidea</taxon>
        <taxon>Neodiplogasteridae</taxon>
        <taxon>Pristionchus</taxon>
    </lineage>
</organism>